<feature type="domain" description="Methyl-accepting transducer" evidence="10">
    <location>
        <begin position="283"/>
        <end position="519"/>
    </location>
</feature>
<dbReference type="SUPFAM" id="SSF58104">
    <property type="entry name" value="Methyl-accepting chemotaxis protein (MCP) signaling domain"/>
    <property type="match status" value="1"/>
</dbReference>
<dbReference type="GO" id="GO:0007165">
    <property type="term" value="P:signal transduction"/>
    <property type="evidence" value="ECO:0007669"/>
    <property type="project" value="UniProtKB-KW"/>
</dbReference>
<evidence type="ECO:0000256" key="7">
    <source>
        <dbReference type="SAM" id="Coils"/>
    </source>
</evidence>
<feature type="transmembrane region" description="Helical" evidence="9">
    <location>
        <begin position="12"/>
        <end position="35"/>
    </location>
</feature>
<dbReference type="Gene3D" id="1.10.287.950">
    <property type="entry name" value="Methyl-accepting chemotaxis protein"/>
    <property type="match status" value="1"/>
</dbReference>
<dbReference type="CDD" id="cd06225">
    <property type="entry name" value="HAMP"/>
    <property type="match status" value="1"/>
</dbReference>
<dbReference type="InterPro" id="IPR003660">
    <property type="entry name" value="HAMP_dom"/>
</dbReference>
<dbReference type="FunFam" id="1.10.287.950:FF:000001">
    <property type="entry name" value="Methyl-accepting chemotaxis sensory transducer"/>
    <property type="match status" value="1"/>
</dbReference>
<keyword evidence="3 9" id="KW-0472">Membrane</keyword>
<comment type="similarity">
    <text evidence="5">Belongs to the methyl-accepting chemotaxis (MCP) protein family.</text>
</comment>
<protein>
    <submittedName>
        <fullName evidence="12">Methyl-accepting chemotaxis protein</fullName>
    </submittedName>
</protein>
<name>A0A2G6QH50_9BACI</name>
<evidence type="ECO:0000256" key="6">
    <source>
        <dbReference type="PROSITE-ProRule" id="PRU00284"/>
    </source>
</evidence>
<dbReference type="SMART" id="SM00283">
    <property type="entry name" value="MA"/>
    <property type="match status" value="1"/>
</dbReference>
<keyword evidence="2" id="KW-1003">Cell membrane</keyword>
<dbReference type="AlphaFoldDB" id="A0A2G6QH50"/>
<dbReference type="Pfam" id="PF00672">
    <property type="entry name" value="HAMP"/>
    <property type="match status" value="1"/>
</dbReference>
<feature type="region of interest" description="Disordered" evidence="8">
    <location>
        <begin position="500"/>
        <end position="522"/>
    </location>
</feature>
<evidence type="ECO:0000256" key="8">
    <source>
        <dbReference type="SAM" id="MobiDB-lite"/>
    </source>
</evidence>
<feature type="transmembrane region" description="Helical" evidence="9">
    <location>
        <begin position="189"/>
        <end position="210"/>
    </location>
</feature>
<comment type="caution">
    <text evidence="12">The sequence shown here is derived from an EMBL/GenBank/DDBJ whole genome shotgun (WGS) entry which is preliminary data.</text>
</comment>
<comment type="subcellular location">
    <subcellularLocation>
        <location evidence="1">Cell membrane</location>
    </subcellularLocation>
</comment>
<evidence type="ECO:0000259" key="11">
    <source>
        <dbReference type="PROSITE" id="PS50885"/>
    </source>
</evidence>
<reference evidence="12 13" key="1">
    <citation type="submission" date="2017-09" db="EMBL/GenBank/DDBJ databases">
        <title>Biocontrol bacteria screening and application from spent mushroom substrate.</title>
        <authorList>
            <person name="Sun X."/>
        </authorList>
    </citation>
    <scope>NUCLEOTIDE SEQUENCE [LARGE SCALE GENOMIC DNA]</scope>
    <source>
        <strain evidence="12 13">100374</strain>
    </source>
</reference>
<accession>A0A2G6QH50</accession>
<dbReference type="InterPro" id="IPR024478">
    <property type="entry name" value="HlyB_4HB_MCP"/>
</dbReference>
<evidence type="ECO:0000256" key="1">
    <source>
        <dbReference type="ARBA" id="ARBA00004236"/>
    </source>
</evidence>
<keyword evidence="7" id="KW-0175">Coiled coil</keyword>
<dbReference type="SMART" id="SM00304">
    <property type="entry name" value="HAMP"/>
    <property type="match status" value="2"/>
</dbReference>
<dbReference type="PROSITE" id="PS50885">
    <property type="entry name" value="HAMP"/>
    <property type="match status" value="1"/>
</dbReference>
<evidence type="ECO:0000313" key="13">
    <source>
        <dbReference type="Proteomes" id="UP000228484"/>
    </source>
</evidence>
<sequence>MSFLKNSKIGTTLNVMVVIASVSCIILSILGFWGLKKGEHASTTMYEDSLLPIQWIGAIESNFYLINMNVKETILSKDEKRIKELLTEIDVARAETDQLLKKFETRVSSNREKELYNTFYTIFKDLRTQLKKVQDLGQSNNEEAYAYYLKEVDPNMKKSIQAIRELIQFNNNNADQLQKNNTDSATNTMMLFVSISIIAIAIVVFIGYIIKSAIKQPIVLLEKDMERVSEGDLTIRTSYKSNNELGSIVKSFNSMLDNLQQLIGEVKNTTQEVISSTNGMLQDTKRASHISREVVQIIFEVDKKIEGQVTSIQESSSSMEEIATGVQTVAESSATVTEVAVTTAEQVNSGSKVIKHSILQMNSIHEVVEETSKVIERLVTRTQQIDKALDAITNIAEQTNLLALNASIEAARAGENGKGFAVVAAEVGNLAEQSKTSAYEINHLIQAIQQDTKDTVDAMQKGQQKASEGKETANKADQAFTSIMSAINKITSQIQEVSAATEEMSAGTEEVNASMSSVSETATQVAKETTQTVQSIQSQAASIEEISNQSNKIKEKVEALSALVSKFTIEKQDKEQSNIM</sequence>
<dbReference type="InterPro" id="IPR004090">
    <property type="entry name" value="Chemotax_Me-accpt_rcpt"/>
</dbReference>
<gene>
    <name evidence="12" type="ORF">CO726_05175</name>
</gene>
<dbReference type="CDD" id="cd19411">
    <property type="entry name" value="MCP2201-like_sensor"/>
    <property type="match status" value="1"/>
</dbReference>
<dbReference type="GO" id="GO:0004888">
    <property type="term" value="F:transmembrane signaling receptor activity"/>
    <property type="evidence" value="ECO:0007669"/>
    <property type="project" value="InterPro"/>
</dbReference>
<feature type="compositionally biased region" description="Polar residues" evidence="8">
    <location>
        <begin position="511"/>
        <end position="522"/>
    </location>
</feature>
<evidence type="ECO:0000256" key="9">
    <source>
        <dbReference type="SAM" id="Phobius"/>
    </source>
</evidence>
<dbReference type="PRINTS" id="PR00260">
    <property type="entry name" value="CHEMTRNSDUCR"/>
</dbReference>
<dbReference type="GO" id="GO:0006935">
    <property type="term" value="P:chemotaxis"/>
    <property type="evidence" value="ECO:0007669"/>
    <property type="project" value="InterPro"/>
</dbReference>
<dbReference type="Pfam" id="PF12729">
    <property type="entry name" value="4HB_MCP_1"/>
    <property type="match status" value="1"/>
</dbReference>
<dbReference type="Pfam" id="PF00015">
    <property type="entry name" value="MCPsignal"/>
    <property type="match status" value="1"/>
</dbReference>
<evidence type="ECO:0000313" key="12">
    <source>
        <dbReference type="EMBL" id="PIE96153.1"/>
    </source>
</evidence>
<evidence type="ECO:0000256" key="5">
    <source>
        <dbReference type="ARBA" id="ARBA00029447"/>
    </source>
</evidence>
<keyword evidence="13" id="KW-1185">Reference proteome</keyword>
<feature type="domain" description="HAMP" evidence="11">
    <location>
        <begin position="212"/>
        <end position="264"/>
    </location>
</feature>
<dbReference type="InterPro" id="IPR004089">
    <property type="entry name" value="MCPsignal_dom"/>
</dbReference>
<feature type="coiled-coil region" evidence="7">
    <location>
        <begin position="75"/>
        <end position="102"/>
    </location>
</feature>
<dbReference type="PROSITE" id="PS50111">
    <property type="entry name" value="CHEMOTAXIS_TRANSDUC_2"/>
    <property type="match status" value="1"/>
</dbReference>
<dbReference type="RefSeq" id="WP_099683534.1">
    <property type="nucleotide sequence ID" value="NZ_NWUW01000003.1"/>
</dbReference>
<keyword evidence="9" id="KW-0812">Transmembrane</keyword>
<evidence type="ECO:0000256" key="4">
    <source>
        <dbReference type="ARBA" id="ARBA00023224"/>
    </source>
</evidence>
<evidence type="ECO:0000256" key="3">
    <source>
        <dbReference type="ARBA" id="ARBA00023136"/>
    </source>
</evidence>
<keyword evidence="9" id="KW-1133">Transmembrane helix</keyword>
<dbReference type="EMBL" id="NWUW01000003">
    <property type="protein sequence ID" value="PIE96153.1"/>
    <property type="molecule type" value="Genomic_DNA"/>
</dbReference>
<dbReference type="PANTHER" id="PTHR32089">
    <property type="entry name" value="METHYL-ACCEPTING CHEMOTAXIS PROTEIN MCPB"/>
    <property type="match status" value="1"/>
</dbReference>
<evidence type="ECO:0000259" key="10">
    <source>
        <dbReference type="PROSITE" id="PS50111"/>
    </source>
</evidence>
<dbReference type="PROSITE" id="PS51257">
    <property type="entry name" value="PROKAR_LIPOPROTEIN"/>
    <property type="match status" value="1"/>
</dbReference>
<organism evidence="12 13">
    <name type="scientific">Bacillus fungorum</name>
    <dbReference type="NCBI Taxonomy" id="2039284"/>
    <lineage>
        <taxon>Bacteria</taxon>
        <taxon>Bacillati</taxon>
        <taxon>Bacillota</taxon>
        <taxon>Bacilli</taxon>
        <taxon>Bacillales</taxon>
        <taxon>Bacillaceae</taxon>
        <taxon>Bacillus</taxon>
    </lineage>
</organism>
<dbReference type="GO" id="GO:0005886">
    <property type="term" value="C:plasma membrane"/>
    <property type="evidence" value="ECO:0007669"/>
    <property type="project" value="UniProtKB-SubCell"/>
</dbReference>
<dbReference type="Gene3D" id="6.10.340.10">
    <property type="match status" value="1"/>
</dbReference>
<keyword evidence="4 6" id="KW-0807">Transducer</keyword>
<dbReference type="CDD" id="cd11386">
    <property type="entry name" value="MCP_signal"/>
    <property type="match status" value="1"/>
</dbReference>
<dbReference type="PANTHER" id="PTHR32089:SF112">
    <property type="entry name" value="LYSOZYME-LIKE PROTEIN-RELATED"/>
    <property type="match status" value="1"/>
</dbReference>
<dbReference type="Proteomes" id="UP000228484">
    <property type="component" value="Unassembled WGS sequence"/>
</dbReference>
<evidence type="ECO:0000256" key="2">
    <source>
        <dbReference type="ARBA" id="ARBA00022475"/>
    </source>
</evidence>
<proteinExistence type="inferred from homology"/>
<dbReference type="InterPro" id="IPR047347">
    <property type="entry name" value="YvaQ-like_sensor"/>
</dbReference>